<dbReference type="Proteomes" id="UP000824037">
    <property type="component" value="Unassembled WGS sequence"/>
</dbReference>
<protein>
    <submittedName>
        <fullName evidence="2">ATP-binding protein</fullName>
    </submittedName>
</protein>
<keyword evidence="2" id="KW-0547">Nucleotide-binding</keyword>
<sequence length="154" mass="16854">MCGPAGSGKTTYAQTLADSGFARLSIDEQAWAQGRYEQPLPEPVAARIEAQLTDRLLELVRSGRDVVVDFSFWSRRKRAEYRRLLATVGVQAETVYLATSREVALGRVAARHGNHADDVMLAPATAAHYFDHFEPPTEEEGPLTVVDGGSPEPD</sequence>
<dbReference type="GO" id="GO:0005524">
    <property type="term" value="F:ATP binding"/>
    <property type="evidence" value="ECO:0007669"/>
    <property type="project" value="UniProtKB-KW"/>
</dbReference>
<name>A0A9D2EBA3_9MICO</name>
<proteinExistence type="predicted"/>
<accession>A0A9D2EBA3</accession>
<evidence type="ECO:0000313" key="3">
    <source>
        <dbReference type="Proteomes" id="UP000824037"/>
    </source>
</evidence>
<feature type="region of interest" description="Disordered" evidence="1">
    <location>
        <begin position="133"/>
        <end position="154"/>
    </location>
</feature>
<comment type="caution">
    <text evidence="2">The sequence shown here is derived from an EMBL/GenBank/DDBJ whole genome shotgun (WGS) entry which is preliminary data.</text>
</comment>
<reference evidence="2" key="2">
    <citation type="submission" date="2021-04" db="EMBL/GenBank/DDBJ databases">
        <authorList>
            <person name="Gilroy R."/>
        </authorList>
    </citation>
    <scope>NUCLEOTIDE SEQUENCE</scope>
    <source>
        <strain evidence="2">ChiGjej4B4-7305</strain>
    </source>
</reference>
<dbReference type="Pfam" id="PF13671">
    <property type="entry name" value="AAA_33"/>
    <property type="match status" value="1"/>
</dbReference>
<evidence type="ECO:0000256" key="1">
    <source>
        <dbReference type="SAM" id="MobiDB-lite"/>
    </source>
</evidence>
<dbReference type="SUPFAM" id="SSF52540">
    <property type="entry name" value="P-loop containing nucleoside triphosphate hydrolases"/>
    <property type="match status" value="1"/>
</dbReference>
<evidence type="ECO:0000313" key="2">
    <source>
        <dbReference type="EMBL" id="HIZ34140.1"/>
    </source>
</evidence>
<dbReference type="InterPro" id="IPR027417">
    <property type="entry name" value="P-loop_NTPase"/>
</dbReference>
<dbReference type="Gene3D" id="3.40.50.300">
    <property type="entry name" value="P-loop containing nucleotide triphosphate hydrolases"/>
    <property type="match status" value="1"/>
</dbReference>
<dbReference type="AlphaFoldDB" id="A0A9D2EBA3"/>
<keyword evidence="2" id="KW-0067">ATP-binding</keyword>
<reference evidence="2" key="1">
    <citation type="journal article" date="2021" name="PeerJ">
        <title>Extensive microbial diversity within the chicken gut microbiome revealed by metagenomics and culture.</title>
        <authorList>
            <person name="Gilroy R."/>
            <person name="Ravi A."/>
            <person name="Getino M."/>
            <person name="Pursley I."/>
            <person name="Horton D.L."/>
            <person name="Alikhan N.F."/>
            <person name="Baker D."/>
            <person name="Gharbi K."/>
            <person name="Hall N."/>
            <person name="Watson M."/>
            <person name="Adriaenssens E.M."/>
            <person name="Foster-Nyarko E."/>
            <person name="Jarju S."/>
            <person name="Secka A."/>
            <person name="Antonio M."/>
            <person name="Oren A."/>
            <person name="Chaudhuri R.R."/>
            <person name="La Ragione R."/>
            <person name="Hildebrand F."/>
            <person name="Pallen M.J."/>
        </authorList>
    </citation>
    <scope>NUCLEOTIDE SEQUENCE</scope>
    <source>
        <strain evidence="2">ChiGjej4B4-7305</strain>
    </source>
</reference>
<dbReference type="EMBL" id="DXBY01000001">
    <property type="protein sequence ID" value="HIZ34140.1"/>
    <property type="molecule type" value="Genomic_DNA"/>
</dbReference>
<organism evidence="2 3">
    <name type="scientific">Candidatus Ruania gallistercoris</name>
    <dbReference type="NCBI Taxonomy" id="2838746"/>
    <lineage>
        <taxon>Bacteria</taxon>
        <taxon>Bacillati</taxon>
        <taxon>Actinomycetota</taxon>
        <taxon>Actinomycetes</taxon>
        <taxon>Micrococcales</taxon>
        <taxon>Ruaniaceae</taxon>
        <taxon>Ruania</taxon>
    </lineage>
</organism>
<gene>
    <name evidence="2" type="ORF">H9815_00040</name>
</gene>